<evidence type="ECO:0000313" key="9">
    <source>
        <dbReference type="EMBL" id="KAK3879151.1"/>
    </source>
</evidence>
<dbReference type="SUPFAM" id="SSF51011">
    <property type="entry name" value="Glycosyl hydrolase domain"/>
    <property type="match status" value="1"/>
</dbReference>
<feature type="compositionally biased region" description="Pro residues" evidence="6">
    <location>
        <begin position="324"/>
        <end position="346"/>
    </location>
</feature>
<feature type="domain" description="Alpha-amylase C-terminal" evidence="7">
    <location>
        <begin position="608"/>
        <end position="686"/>
    </location>
</feature>
<comment type="cofactor">
    <cofactor evidence="2">
        <name>Ca(2+)</name>
        <dbReference type="ChEBI" id="CHEBI:29108"/>
    </cofactor>
</comment>
<comment type="similarity">
    <text evidence="3">Belongs to the glycosyl hydrolase 13 family.</text>
</comment>
<evidence type="ECO:0000256" key="6">
    <source>
        <dbReference type="SAM" id="MobiDB-lite"/>
    </source>
</evidence>
<dbReference type="GO" id="GO:0005975">
    <property type="term" value="P:carbohydrate metabolic process"/>
    <property type="evidence" value="ECO:0007669"/>
    <property type="project" value="InterPro"/>
</dbReference>
<name>A0AAE1FT62_PETCI</name>
<dbReference type="InterPro" id="IPR031319">
    <property type="entry name" value="A-amylase_C"/>
</dbReference>
<dbReference type="EC" id="3.2.1.1" evidence="4"/>
<keyword evidence="5" id="KW-0479">Metal-binding</keyword>
<evidence type="ECO:0000256" key="2">
    <source>
        <dbReference type="ARBA" id="ARBA00001913"/>
    </source>
</evidence>
<dbReference type="SMART" id="SM00632">
    <property type="entry name" value="Aamy_C"/>
    <property type="match status" value="1"/>
</dbReference>
<dbReference type="GO" id="GO:0046872">
    <property type="term" value="F:metal ion binding"/>
    <property type="evidence" value="ECO:0007669"/>
    <property type="project" value="UniProtKB-KW"/>
</dbReference>
<evidence type="ECO:0000256" key="5">
    <source>
        <dbReference type="ARBA" id="ARBA00022723"/>
    </source>
</evidence>
<proteinExistence type="inferred from homology"/>
<dbReference type="AlphaFoldDB" id="A0AAE1FT62"/>
<evidence type="ECO:0000256" key="1">
    <source>
        <dbReference type="ARBA" id="ARBA00000548"/>
    </source>
</evidence>
<dbReference type="SMART" id="SM00642">
    <property type="entry name" value="Aamy"/>
    <property type="match status" value="1"/>
</dbReference>
<evidence type="ECO:0000256" key="4">
    <source>
        <dbReference type="ARBA" id="ARBA00012595"/>
    </source>
</evidence>
<accession>A0AAE1FT62</accession>
<protein>
    <recommendedName>
        <fullName evidence="4">alpha-amylase</fullName>
        <ecNumber evidence="4">3.2.1.1</ecNumber>
    </recommendedName>
</protein>
<dbReference type="PRINTS" id="PR01217">
    <property type="entry name" value="PRICHEXTENSN"/>
</dbReference>
<sequence>MEGGRVYIDVSGGKQFDIFGRVGVVVGGSLCDYRQTLVHLFEWRWDDIANECEEVLAPAGYCAVQLLWYCGWLVTAVLTTVLSRLGKEGMRVLHGVAPQEHRVAAGRSWTLRYEPVSYELDSHSGTLTSSGIWVIVDAVLNNMVEENTWGYGSAGSPYDARNYTFPPYDDAYFFSSTCTSSNGLVNSYNTTSEARDCRLDGKLDLSTGREPVRLIMVYYLNELIAFGVAGFRMDAASNIWPQWYPTFPPTHHLTNLLPPTISPTFLPTTSPTFYLPHHPSFLPLLQPSLPPPHHPSFPPPHQSSTYLTTVITLPSTTSSTFPPTTSPTFPPTTTPTFPPTTSPTFPPTTTSPTFPPTTSPTFPPTTTPTFPPTTSPTFPPTTSPTFPPTTTPTFPPTTSPTFHPTTLPTFPPSTQDLEDIKSKVTNLSVAAGFEPGTPPFFFYDLVEPGTAILHQDYYPLGAVTERRYGREVAAGMDDFTLLATLYDHLTPSSSAVVFVDSHLSQRDTSLVVGGGVLTYLEQRMYQMATAFMLADDYGVTARVMSSYEFYDPMEGPPVDPSTNDTTLHVTTDSQGQCDSPWVCEHRWPPIVGMVEFRNAAANTTRTSFEILASGCLVLNRGEQGFFAMCPDGVMDEVVNTGLPEGQYCDVVSSSCNTTLDVASDGTARVIINNYDVPFVAYCTGCGPTGAFTTTTDQPAPTTDFNTDFPATDFNTDFPTTDFTSDFPATDFTSDFPATDFTSDFPATDFNTDFPTTDFTSDFPATDFTSDFPATDFTSDFPATDFPTTDFTSDLPTTTDSPYKRTVVFVHKKVYESQYVFVRGGVNEETHPECGPPAETDTCSLPIYHQSLGTTPNYDKYDAWRVGDDFLDWFGAESGQGYYQGIPASGTPMAWTTNRQGVDGYQQLNVYGDDYWMLDFYMDCELPDDEWFELKGWLEFADGYTGWELDISQGTCGGSVGGTDPSVSTNHKGRCGYINVFEWNEGSCIVEDFPGSTTVVPPNTTPGSGGGGLTTTGGMDIQRTVIFLEQHTVVGQDVFILGGSEDYIVCMEGSDAESDHCSLPIVTRSLGNTAHYSGYDDWRTGDNYLDWYGAEVGQGYHNGLPPFGSAVAWTSSDPNSPGYQPLNTFGEAYWMMDFDLDCSLTDDGWFIVKGWLNGDAGQFSGLEDDVTQTTCTGTAGGAAPVPSTSHVARCGHVNVFHYDQADCTINVFP</sequence>
<feature type="region of interest" description="Disordered" evidence="6">
    <location>
        <begin position="317"/>
        <end position="386"/>
    </location>
</feature>
<comment type="catalytic activity">
    <reaction evidence="1">
        <text>Endohydrolysis of (1-&gt;4)-alpha-D-glucosidic linkages in polysaccharides containing three or more (1-&gt;4)-alpha-linked D-glucose units.</text>
        <dbReference type="EC" id="3.2.1.1"/>
    </reaction>
</comment>
<evidence type="ECO:0000256" key="3">
    <source>
        <dbReference type="ARBA" id="ARBA00008061"/>
    </source>
</evidence>
<evidence type="ECO:0000259" key="8">
    <source>
        <dbReference type="SMART" id="SM00642"/>
    </source>
</evidence>
<dbReference type="PANTHER" id="PTHR43447">
    <property type="entry name" value="ALPHA-AMYLASE"/>
    <property type="match status" value="1"/>
</dbReference>
<gene>
    <name evidence="9" type="ORF">Pcinc_016259</name>
</gene>
<evidence type="ECO:0000259" key="7">
    <source>
        <dbReference type="SMART" id="SM00632"/>
    </source>
</evidence>
<comment type="caution">
    <text evidence="9">The sequence shown here is derived from an EMBL/GenBank/DDBJ whole genome shotgun (WGS) entry which is preliminary data.</text>
</comment>
<feature type="compositionally biased region" description="Pro residues" evidence="6">
    <location>
        <begin position="353"/>
        <end position="386"/>
    </location>
</feature>
<dbReference type="Gene3D" id="2.60.40.1180">
    <property type="entry name" value="Golgi alpha-mannosidase II"/>
    <property type="match status" value="1"/>
</dbReference>
<dbReference type="EMBL" id="JAWQEG010001487">
    <property type="protein sequence ID" value="KAK3879151.1"/>
    <property type="molecule type" value="Genomic_DNA"/>
</dbReference>
<evidence type="ECO:0000313" key="10">
    <source>
        <dbReference type="Proteomes" id="UP001286313"/>
    </source>
</evidence>
<dbReference type="Proteomes" id="UP001286313">
    <property type="component" value="Unassembled WGS sequence"/>
</dbReference>
<dbReference type="InterPro" id="IPR017853">
    <property type="entry name" value="GH"/>
</dbReference>
<dbReference type="Gene3D" id="3.20.20.80">
    <property type="entry name" value="Glycosidases"/>
    <property type="match status" value="2"/>
</dbReference>
<reference evidence="9" key="1">
    <citation type="submission" date="2023-10" db="EMBL/GenBank/DDBJ databases">
        <title>Genome assemblies of two species of porcelain crab, Petrolisthes cinctipes and Petrolisthes manimaculis (Anomura: Porcellanidae).</title>
        <authorList>
            <person name="Angst P."/>
        </authorList>
    </citation>
    <scope>NUCLEOTIDE SEQUENCE</scope>
    <source>
        <strain evidence="9">PB745_01</strain>
        <tissue evidence="9">Gill</tissue>
    </source>
</reference>
<feature type="domain" description="Glycosyl hydrolase family 13 catalytic" evidence="8">
    <location>
        <begin position="35"/>
        <end position="597"/>
    </location>
</feature>
<dbReference type="InterPro" id="IPR006047">
    <property type="entry name" value="GH13_cat_dom"/>
</dbReference>
<dbReference type="SUPFAM" id="SSF51445">
    <property type="entry name" value="(Trans)glycosidases"/>
    <property type="match status" value="2"/>
</dbReference>
<dbReference type="GO" id="GO:0004556">
    <property type="term" value="F:alpha-amylase activity"/>
    <property type="evidence" value="ECO:0007669"/>
    <property type="project" value="UniProtKB-EC"/>
</dbReference>
<organism evidence="9 10">
    <name type="scientific">Petrolisthes cinctipes</name>
    <name type="common">Flat porcelain crab</name>
    <dbReference type="NCBI Taxonomy" id="88211"/>
    <lineage>
        <taxon>Eukaryota</taxon>
        <taxon>Metazoa</taxon>
        <taxon>Ecdysozoa</taxon>
        <taxon>Arthropoda</taxon>
        <taxon>Crustacea</taxon>
        <taxon>Multicrustacea</taxon>
        <taxon>Malacostraca</taxon>
        <taxon>Eumalacostraca</taxon>
        <taxon>Eucarida</taxon>
        <taxon>Decapoda</taxon>
        <taxon>Pleocyemata</taxon>
        <taxon>Anomura</taxon>
        <taxon>Galatheoidea</taxon>
        <taxon>Porcellanidae</taxon>
        <taxon>Petrolisthes</taxon>
    </lineage>
</organism>
<keyword evidence="10" id="KW-1185">Reference proteome</keyword>
<dbReference type="InterPro" id="IPR013780">
    <property type="entry name" value="Glyco_hydro_b"/>
</dbReference>